<evidence type="ECO:0000313" key="8">
    <source>
        <dbReference type="Proteomes" id="UP000018468"/>
    </source>
</evidence>
<comment type="subcellular location">
    <subcellularLocation>
        <location evidence="1">Cytoplasm</location>
    </subcellularLocation>
</comment>
<reference evidence="8" key="1">
    <citation type="submission" date="2011-12" db="EMBL/GenBank/DDBJ databases">
        <title>The Draft Genome of Lepisosteus oculatus.</title>
        <authorList>
            <consortium name="The Broad Institute Genome Assembly &amp; Analysis Group"/>
            <consortium name="Computational R&amp;D Group"/>
            <consortium name="and Sequencing Platform"/>
            <person name="Di Palma F."/>
            <person name="Alfoldi J."/>
            <person name="Johnson J."/>
            <person name="Berlin A."/>
            <person name="Gnerre S."/>
            <person name="Jaffe D."/>
            <person name="MacCallum I."/>
            <person name="Young S."/>
            <person name="Walker B.J."/>
            <person name="Lander E.S."/>
            <person name="Lindblad-Toh K."/>
        </authorList>
    </citation>
    <scope>NUCLEOTIDE SEQUENCE [LARGE SCALE GENOMIC DNA]</scope>
</reference>
<comment type="catalytic activity">
    <reaction evidence="5">
        <text>[protein]-peptidylproline (omega=180) = [protein]-peptidylproline (omega=0)</text>
        <dbReference type="Rhea" id="RHEA:16237"/>
        <dbReference type="Rhea" id="RHEA-COMP:10747"/>
        <dbReference type="Rhea" id="RHEA-COMP:10748"/>
        <dbReference type="ChEBI" id="CHEBI:83833"/>
        <dbReference type="ChEBI" id="CHEBI:83834"/>
        <dbReference type="EC" id="5.2.1.8"/>
    </reaction>
</comment>
<evidence type="ECO:0000313" key="7">
    <source>
        <dbReference type="Ensembl" id="ENSLOCP00000008334.1"/>
    </source>
</evidence>
<dbReference type="Ensembl" id="ENSLOCT00000008344.1">
    <property type="protein sequence ID" value="ENSLOCP00000008334.1"/>
    <property type="gene ID" value="ENSLOCG00000006893.1"/>
</dbReference>
<dbReference type="Bgee" id="ENSLOCG00000006893">
    <property type="expression patterns" value="Expressed in brain and 13 other cell types or tissues"/>
</dbReference>
<keyword evidence="2" id="KW-0963">Cytoplasm</keyword>
<dbReference type="AlphaFoldDB" id="W5MIX5"/>
<dbReference type="InterPro" id="IPR056277">
    <property type="entry name" value="PPIase_AIP"/>
</dbReference>
<dbReference type="GO" id="GO:0003755">
    <property type="term" value="F:peptidyl-prolyl cis-trans isomerase activity"/>
    <property type="evidence" value="ECO:0007669"/>
    <property type="project" value="UniProtKB-KW"/>
</dbReference>
<dbReference type="InterPro" id="IPR001179">
    <property type="entry name" value="PPIase_FKBP_dom"/>
</dbReference>
<reference evidence="7" key="2">
    <citation type="submission" date="2025-08" db="UniProtKB">
        <authorList>
            <consortium name="Ensembl"/>
        </authorList>
    </citation>
    <scope>IDENTIFICATION</scope>
</reference>
<keyword evidence="5" id="KW-0413">Isomerase</keyword>
<keyword evidence="5" id="KW-0697">Rotamase</keyword>
<evidence type="ECO:0000256" key="5">
    <source>
        <dbReference type="PROSITE-ProRule" id="PRU00277"/>
    </source>
</evidence>
<dbReference type="EMBL" id="AHAT01038188">
    <property type="status" value="NOT_ANNOTATED_CDS"/>
    <property type="molecule type" value="Genomic_DNA"/>
</dbReference>
<dbReference type="InParanoid" id="W5MIX5"/>
<keyword evidence="3" id="KW-0677">Repeat</keyword>
<accession>W5MIX5</accession>
<evidence type="ECO:0000259" key="6">
    <source>
        <dbReference type="PROSITE" id="PS50059"/>
    </source>
</evidence>
<dbReference type="Proteomes" id="UP000018468">
    <property type="component" value="Linkage group LG9"/>
</dbReference>
<dbReference type="HOGENOM" id="CLU_1708342_0_0_1"/>
<dbReference type="Gene3D" id="3.10.50.40">
    <property type="match status" value="1"/>
</dbReference>
<dbReference type="PROSITE" id="PS50059">
    <property type="entry name" value="FKBP_PPIASE"/>
    <property type="match status" value="1"/>
</dbReference>
<evidence type="ECO:0000256" key="2">
    <source>
        <dbReference type="ARBA" id="ARBA00022490"/>
    </source>
</evidence>
<dbReference type="EMBL" id="AHAT01038187">
    <property type="status" value="NOT_ANNOTATED_CDS"/>
    <property type="molecule type" value="Genomic_DNA"/>
</dbReference>
<dbReference type="STRING" id="7918.ENSLOCP00000008334"/>
<dbReference type="EC" id="5.2.1.8" evidence="5"/>
<keyword evidence="4" id="KW-0802">TPR repeat</keyword>
<dbReference type="GeneTree" id="ENSGT00390000001289"/>
<feature type="domain" description="PPIase FKBP-type" evidence="6">
    <location>
        <begin position="31"/>
        <end position="86"/>
    </location>
</feature>
<dbReference type="GO" id="GO:0005737">
    <property type="term" value="C:cytoplasm"/>
    <property type="evidence" value="ECO:0007669"/>
    <property type="project" value="UniProtKB-SubCell"/>
</dbReference>
<evidence type="ECO:0000256" key="1">
    <source>
        <dbReference type="ARBA" id="ARBA00004496"/>
    </source>
</evidence>
<organism evidence="7 8">
    <name type="scientific">Lepisosteus oculatus</name>
    <name type="common">Spotted gar</name>
    <dbReference type="NCBI Taxonomy" id="7918"/>
    <lineage>
        <taxon>Eukaryota</taxon>
        <taxon>Metazoa</taxon>
        <taxon>Chordata</taxon>
        <taxon>Craniata</taxon>
        <taxon>Vertebrata</taxon>
        <taxon>Euteleostomi</taxon>
        <taxon>Actinopterygii</taxon>
        <taxon>Neopterygii</taxon>
        <taxon>Holostei</taxon>
        <taxon>Semionotiformes</taxon>
        <taxon>Lepisosteidae</taxon>
        <taxon>Lepisosteus</taxon>
    </lineage>
</organism>
<dbReference type="PANTHER" id="PTHR11242">
    <property type="entry name" value="ARYL HYDROCARBON RECEPTOR INTERACTING PROTEIN RELATED"/>
    <property type="match status" value="1"/>
</dbReference>
<reference evidence="7" key="3">
    <citation type="submission" date="2025-09" db="UniProtKB">
        <authorList>
            <consortium name="Ensembl"/>
        </authorList>
    </citation>
    <scope>IDENTIFICATION</scope>
</reference>
<dbReference type="eggNOG" id="KOG0545">
    <property type="taxonomic scope" value="Eukaryota"/>
</dbReference>
<sequence>MEEQIARLSKEGILKRVISGGKGELSAFLDGTKVVFHYRTALSSDGTVLDDSRSMGGRCKPMELILGKKFKLAVWETIISTMREGEIAEFACDTKVLPPGSYRQDAWAMSDEEKLAAVPIIHEEGNELFRQGQITAAVEKYHNAIACLKNLQMK</sequence>
<keyword evidence="8" id="KW-1185">Reference proteome</keyword>
<dbReference type="PANTHER" id="PTHR11242:SF0">
    <property type="entry name" value="TPR_REGION DOMAIN-CONTAINING PROTEIN"/>
    <property type="match status" value="1"/>
</dbReference>
<dbReference type="Pfam" id="PF23322">
    <property type="entry name" value="PPIase_AIP"/>
    <property type="match status" value="1"/>
</dbReference>
<dbReference type="SUPFAM" id="SSF54534">
    <property type="entry name" value="FKBP-like"/>
    <property type="match status" value="1"/>
</dbReference>
<dbReference type="InterPro" id="IPR046357">
    <property type="entry name" value="PPIase_dom_sf"/>
</dbReference>
<dbReference type="EMBL" id="AHAT01038189">
    <property type="status" value="NOT_ANNOTATED_CDS"/>
    <property type="molecule type" value="Genomic_DNA"/>
</dbReference>
<evidence type="ECO:0000256" key="3">
    <source>
        <dbReference type="ARBA" id="ARBA00022737"/>
    </source>
</evidence>
<dbReference type="InterPro" id="IPR039663">
    <property type="entry name" value="AIP/AIPL1/TTC9"/>
</dbReference>
<name>W5MIX5_LEPOC</name>
<evidence type="ECO:0000256" key="4">
    <source>
        <dbReference type="ARBA" id="ARBA00022803"/>
    </source>
</evidence>
<proteinExistence type="predicted"/>
<protein>
    <recommendedName>
        <fullName evidence="5">peptidylprolyl isomerase</fullName>
        <ecNumber evidence="5">5.2.1.8</ecNumber>
    </recommendedName>
</protein>